<evidence type="ECO:0000256" key="4">
    <source>
        <dbReference type="ARBA" id="ARBA00022448"/>
    </source>
</evidence>
<evidence type="ECO:0000256" key="6">
    <source>
        <dbReference type="ARBA" id="ARBA00022824"/>
    </source>
</evidence>
<accession>A0ABP1FTC7</accession>
<keyword evidence="6" id="KW-0256">Endoplasmic reticulum</keyword>
<protein>
    <submittedName>
        <fullName evidence="12">G3523 protein</fullName>
    </submittedName>
</protein>
<dbReference type="Pfam" id="PF03878">
    <property type="entry name" value="YIF1"/>
    <property type="match status" value="1"/>
</dbReference>
<keyword evidence="9" id="KW-0333">Golgi apparatus</keyword>
<evidence type="ECO:0000256" key="7">
    <source>
        <dbReference type="ARBA" id="ARBA00022927"/>
    </source>
</evidence>
<organism evidence="12 13">
    <name type="scientific">Coccomyxa viridis</name>
    <dbReference type="NCBI Taxonomy" id="1274662"/>
    <lineage>
        <taxon>Eukaryota</taxon>
        <taxon>Viridiplantae</taxon>
        <taxon>Chlorophyta</taxon>
        <taxon>core chlorophytes</taxon>
        <taxon>Trebouxiophyceae</taxon>
        <taxon>Trebouxiophyceae incertae sedis</taxon>
        <taxon>Coccomyxaceae</taxon>
        <taxon>Coccomyxa</taxon>
    </lineage>
</organism>
<dbReference type="EMBL" id="CAXHTA020000005">
    <property type="protein sequence ID" value="CAL5221347.1"/>
    <property type="molecule type" value="Genomic_DNA"/>
</dbReference>
<dbReference type="PANTHER" id="PTHR14083">
    <property type="entry name" value="YIP1 INTERACTING FACTOR HOMOLOG YIF1 PROTEIN"/>
    <property type="match status" value="1"/>
</dbReference>
<evidence type="ECO:0000256" key="11">
    <source>
        <dbReference type="SAM" id="Phobius"/>
    </source>
</evidence>
<evidence type="ECO:0000256" key="5">
    <source>
        <dbReference type="ARBA" id="ARBA00022692"/>
    </source>
</evidence>
<evidence type="ECO:0000256" key="1">
    <source>
        <dbReference type="ARBA" id="ARBA00004477"/>
    </source>
</evidence>
<comment type="similarity">
    <text evidence="3">Belongs to the YIF1 family.</text>
</comment>
<evidence type="ECO:0000256" key="2">
    <source>
        <dbReference type="ARBA" id="ARBA00004653"/>
    </source>
</evidence>
<keyword evidence="4" id="KW-0813">Transport</keyword>
<feature type="transmembrane region" description="Helical" evidence="11">
    <location>
        <begin position="208"/>
        <end position="229"/>
    </location>
</feature>
<evidence type="ECO:0000256" key="8">
    <source>
        <dbReference type="ARBA" id="ARBA00022989"/>
    </source>
</evidence>
<evidence type="ECO:0000256" key="3">
    <source>
        <dbReference type="ARBA" id="ARBA00009727"/>
    </source>
</evidence>
<proteinExistence type="inferred from homology"/>
<evidence type="ECO:0000256" key="10">
    <source>
        <dbReference type="ARBA" id="ARBA00023136"/>
    </source>
</evidence>
<sequence length="326" mass="36386">MAPKGPQQPAQPYYAQGTPAYGHPGQANAYMPGASYMPSAIDPYAQQSMPDPYAMGNAQVHPGHQVPYGMPAPPMAQQQGFLPANDPMVAMGTNIIRQSGATYLESGKRYMQSWTGVLSGAMLQHQFEISASYVRNKLLMLLVPFLRRWNFTRVLEQITGGHKYLPPRQDVNAPDLYIPFMAVCTFCLLACVSRLMHGSFTPESMYAMVSQGFAAWAVHWCVLKALMYALGTSNAIPFLELAAYAGYTFVPICFSLLARLTLGPWGYRIVWAYGTAAIGVVLVRTIKRVIFYEARQYSIDSTRHNYLLLALWAFEFPFTWWLTAGF</sequence>
<dbReference type="InterPro" id="IPR005578">
    <property type="entry name" value="Yif1_fam"/>
</dbReference>
<feature type="transmembrane region" description="Helical" evidence="11">
    <location>
        <begin position="241"/>
        <end position="262"/>
    </location>
</feature>
<keyword evidence="7" id="KW-0653">Protein transport</keyword>
<feature type="transmembrane region" description="Helical" evidence="11">
    <location>
        <begin position="176"/>
        <end position="196"/>
    </location>
</feature>
<dbReference type="Proteomes" id="UP001497392">
    <property type="component" value="Unassembled WGS sequence"/>
</dbReference>
<evidence type="ECO:0000256" key="9">
    <source>
        <dbReference type="ARBA" id="ARBA00023034"/>
    </source>
</evidence>
<keyword evidence="13" id="KW-1185">Reference proteome</keyword>
<evidence type="ECO:0000313" key="13">
    <source>
        <dbReference type="Proteomes" id="UP001497392"/>
    </source>
</evidence>
<comment type="subcellular location">
    <subcellularLocation>
        <location evidence="1">Endoplasmic reticulum membrane</location>
        <topology evidence="1">Multi-pass membrane protein</topology>
    </subcellularLocation>
    <subcellularLocation>
        <location evidence="2">Golgi apparatus membrane</location>
        <topology evidence="2">Multi-pass membrane protein</topology>
    </subcellularLocation>
</comment>
<dbReference type="PANTHER" id="PTHR14083:SF0">
    <property type="entry name" value="YIP1D-INTERACTING FACTOR 1, ISOFORM C"/>
    <property type="match status" value="1"/>
</dbReference>
<gene>
    <name evidence="12" type="primary">g3523</name>
    <name evidence="12" type="ORF">VP750_LOCUS3006</name>
</gene>
<keyword evidence="10 11" id="KW-0472">Membrane</keyword>
<keyword evidence="5 11" id="KW-0812">Transmembrane</keyword>
<reference evidence="12 13" key="1">
    <citation type="submission" date="2024-06" db="EMBL/GenBank/DDBJ databases">
        <authorList>
            <person name="Kraege A."/>
            <person name="Thomma B."/>
        </authorList>
    </citation>
    <scope>NUCLEOTIDE SEQUENCE [LARGE SCALE GENOMIC DNA]</scope>
</reference>
<keyword evidence="8 11" id="KW-1133">Transmembrane helix</keyword>
<name>A0ABP1FTC7_9CHLO</name>
<evidence type="ECO:0000313" key="12">
    <source>
        <dbReference type="EMBL" id="CAL5221347.1"/>
    </source>
</evidence>
<feature type="transmembrane region" description="Helical" evidence="11">
    <location>
        <begin position="268"/>
        <end position="286"/>
    </location>
</feature>
<feature type="transmembrane region" description="Helical" evidence="11">
    <location>
        <begin position="306"/>
        <end position="323"/>
    </location>
</feature>
<comment type="caution">
    <text evidence="12">The sequence shown here is derived from an EMBL/GenBank/DDBJ whole genome shotgun (WGS) entry which is preliminary data.</text>
</comment>